<comment type="caution">
    <text evidence="1">The sequence shown here is derived from an EMBL/GenBank/DDBJ whole genome shotgun (WGS) entry which is preliminary data.</text>
</comment>
<dbReference type="EMBL" id="JBHMFI010000002">
    <property type="protein sequence ID" value="MFB9074828.1"/>
    <property type="molecule type" value="Genomic_DNA"/>
</dbReference>
<accession>A0ABV5G7A3</accession>
<gene>
    <name evidence="1" type="ORF">ACFFX0_28020</name>
</gene>
<proteinExistence type="predicted"/>
<keyword evidence="2" id="KW-1185">Reference proteome</keyword>
<evidence type="ECO:0000313" key="2">
    <source>
        <dbReference type="Proteomes" id="UP001589575"/>
    </source>
</evidence>
<protein>
    <submittedName>
        <fullName evidence="1">Uncharacterized protein</fullName>
    </submittedName>
</protein>
<organism evidence="1 2">
    <name type="scientific">Citricoccus parietis</name>
    <dbReference type="NCBI Taxonomy" id="592307"/>
    <lineage>
        <taxon>Bacteria</taxon>
        <taxon>Bacillati</taxon>
        <taxon>Actinomycetota</taxon>
        <taxon>Actinomycetes</taxon>
        <taxon>Micrococcales</taxon>
        <taxon>Micrococcaceae</taxon>
        <taxon>Citricoccus</taxon>
    </lineage>
</organism>
<name>A0ABV5G7A3_9MICC</name>
<sequence>MLCQLSYGGPLVLFVELHDSGFHCTEVRRNCEIGAGNPASPWHG</sequence>
<reference evidence="1 2" key="1">
    <citation type="submission" date="2024-09" db="EMBL/GenBank/DDBJ databases">
        <authorList>
            <person name="Sun Q."/>
            <person name="Mori K."/>
        </authorList>
    </citation>
    <scope>NUCLEOTIDE SEQUENCE [LARGE SCALE GENOMIC DNA]</scope>
    <source>
        <strain evidence="1 2">CCM 7609</strain>
    </source>
</reference>
<dbReference type="Proteomes" id="UP001589575">
    <property type="component" value="Unassembled WGS sequence"/>
</dbReference>
<evidence type="ECO:0000313" key="1">
    <source>
        <dbReference type="EMBL" id="MFB9074828.1"/>
    </source>
</evidence>